<dbReference type="CDD" id="cd13982">
    <property type="entry name" value="STKc_IRE1"/>
    <property type="match status" value="1"/>
</dbReference>
<dbReference type="InterPro" id="IPR038357">
    <property type="entry name" value="KEN_sf"/>
</dbReference>
<keyword evidence="11" id="KW-0378">Hydrolase</keyword>
<dbReference type="CDD" id="cd10422">
    <property type="entry name" value="RNase_Ire1"/>
    <property type="match status" value="1"/>
</dbReference>
<comment type="catalytic activity">
    <reaction evidence="18">
        <text>L-seryl-[protein] + ATP = O-phospho-L-seryl-[protein] + ADP + H(+)</text>
        <dbReference type="Rhea" id="RHEA:17989"/>
        <dbReference type="Rhea" id="RHEA-COMP:9863"/>
        <dbReference type="Rhea" id="RHEA-COMP:11604"/>
        <dbReference type="ChEBI" id="CHEBI:15378"/>
        <dbReference type="ChEBI" id="CHEBI:29999"/>
        <dbReference type="ChEBI" id="CHEBI:30616"/>
        <dbReference type="ChEBI" id="CHEBI:83421"/>
        <dbReference type="ChEBI" id="CHEBI:456216"/>
        <dbReference type="EC" id="2.7.11.1"/>
    </reaction>
</comment>
<evidence type="ECO:0000256" key="1">
    <source>
        <dbReference type="ARBA" id="ARBA00001946"/>
    </source>
</evidence>
<evidence type="ECO:0000256" key="17">
    <source>
        <dbReference type="ARBA" id="ARBA00047899"/>
    </source>
</evidence>
<evidence type="ECO:0000256" key="16">
    <source>
        <dbReference type="ARBA" id="ARBA00023268"/>
    </source>
</evidence>
<dbReference type="GO" id="GO:0080090">
    <property type="term" value="P:regulation of primary metabolic process"/>
    <property type="evidence" value="ECO:0007669"/>
    <property type="project" value="UniProtKB-ARBA"/>
</dbReference>
<keyword evidence="16" id="KW-0511">Multifunctional enzyme</keyword>
<dbReference type="InterPro" id="IPR010513">
    <property type="entry name" value="KEN_dom"/>
</dbReference>
<dbReference type="Gene3D" id="1.10.510.10">
    <property type="entry name" value="Transferase(Phosphotransferase) domain 1"/>
    <property type="match status" value="1"/>
</dbReference>
<keyword evidence="12" id="KW-0256">Endoplasmic reticulum</keyword>
<keyword evidence="6" id="KW-0808">Transferase</keyword>
<dbReference type="InterPro" id="IPR000719">
    <property type="entry name" value="Prot_kinase_dom"/>
</dbReference>
<dbReference type="SUPFAM" id="SSF50998">
    <property type="entry name" value="Quinoprotein alcohol dehydrogenase-like"/>
    <property type="match status" value="1"/>
</dbReference>
<dbReference type="Pfam" id="PF06479">
    <property type="entry name" value="Ribonuc_2-5A"/>
    <property type="match status" value="1"/>
</dbReference>
<dbReference type="GO" id="GO:0016787">
    <property type="term" value="F:hydrolase activity"/>
    <property type="evidence" value="ECO:0007669"/>
    <property type="project" value="UniProtKB-KW"/>
</dbReference>
<evidence type="ECO:0000256" key="12">
    <source>
        <dbReference type="ARBA" id="ARBA00022824"/>
    </source>
</evidence>
<keyword evidence="5" id="KW-0597">Phosphoprotein</keyword>
<evidence type="ECO:0000256" key="5">
    <source>
        <dbReference type="ARBA" id="ARBA00022553"/>
    </source>
</evidence>
<evidence type="ECO:0000259" key="21">
    <source>
        <dbReference type="PROSITE" id="PS51392"/>
    </source>
</evidence>
<evidence type="ECO:0000256" key="7">
    <source>
        <dbReference type="ARBA" id="ARBA00022692"/>
    </source>
</evidence>
<keyword evidence="14" id="KW-1133">Transmembrane helix</keyword>
<dbReference type="PANTHER" id="PTHR13954:SF6">
    <property type="entry name" value="NON-SPECIFIC SERINE_THREONINE PROTEIN KINASE"/>
    <property type="match status" value="1"/>
</dbReference>
<evidence type="ECO:0000256" key="13">
    <source>
        <dbReference type="ARBA" id="ARBA00022840"/>
    </source>
</evidence>
<dbReference type="Gene3D" id="1.20.1440.180">
    <property type="entry name" value="KEN domain"/>
    <property type="match status" value="1"/>
</dbReference>
<protein>
    <recommendedName>
        <fullName evidence="3">non-specific serine/threonine protein kinase</fullName>
        <ecNumber evidence="3">2.7.11.1</ecNumber>
    </recommendedName>
</protein>
<feature type="domain" description="Protein kinase" evidence="20">
    <location>
        <begin position="579"/>
        <end position="835"/>
    </location>
</feature>
<feature type="chain" id="PRO_5013115542" description="non-specific serine/threonine protein kinase" evidence="19">
    <location>
        <begin position="31"/>
        <end position="1184"/>
    </location>
</feature>
<dbReference type="AlphaFoldDB" id="A0A1V0QBD0"/>
<evidence type="ECO:0000256" key="4">
    <source>
        <dbReference type="ARBA" id="ARBA00022527"/>
    </source>
</evidence>
<dbReference type="PROSITE" id="PS50011">
    <property type="entry name" value="PROTEIN_KINASE_DOM"/>
    <property type="match status" value="1"/>
</dbReference>
<dbReference type="EMBL" id="KX683314">
    <property type="protein sequence ID" value="ARE59261.1"/>
    <property type="molecule type" value="mRNA"/>
</dbReference>
<evidence type="ECO:0000259" key="20">
    <source>
        <dbReference type="PROSITE" id="PS50011"/>
    </source>
</evidence>
<dbReference type="GO" id="GO:0004521">
    <property type="term" value="F:RNA endonuclease activity"/>
    <property type="evidence" value="ECO:0007669"/>
    <property type="project" value="InterPro"/>
</dbReference>
<dbReference type="GO" id="GO:0051082">
    <property type="term" value="F:unfolded protein binding"/>
    <property type="evidence" value="ECO:0007669"/>
    <property type="project" value="TreeGrafter"/>
</dbReference>
<comment type="catalytic activity">
    <reaction evidence="17">
        <text>L-threonyl-[protein] + ATP = O-phospho-L-threonyl-[protein] + ADP + H(+)</text>
        <dbReference type="Rhea" id="RHEA:46608"/>
        <dbReference type="Rhea" id="RHEA-COMP:11060"/>
        <dbReference type="Rhea" id="RHEA-COMP:11605"/>
        <dbReference type="ChEBI" id="CHEBI:15378"/>
        <dbReference type="ChEBI" id="CHEBI:30013"/>
        <dbReference type="ChEBI" id="CHEBI:30616"/>
        <dbReference type="ChEBI" id="CHEBI:61977"/>
        <dbReference type="ChEBI" id="CHEBI:456216"/>
        <dbReference type="EC" id="2.7.11.1"/>
    </reaction>
</comment>
<dbReference type="InterPro" id="IPR008271">
    <property type="entry name" value="Ser/Thr_kinase_AS"/>
</dbReference>
<dbReference type="GO" id="GO:0006397">
    <property type="term" value="P:mRNA processing"/>
    <property type="evidence" value="ECO:0007669"/>
    <property type="project" value="InterPro"/>
</dbReference>
<dbReference type="GO" id="GO:0004674">
    <property type="term" value="F:protein serine/threonine kinase activity"/>
    <property type="evidence" value="ECO:0007669"/>
    <property type="project" value="UniProtKB-KW"/>
</dbReference>
<dbReference type="GO" id="GO:1990604">
    <property type="term" value="C:IRE1-TRAF2-ASK1 complex"/>
    <property type="evidence" value="ECO:0007669"/>
    <property type="project" value="TreeGrafter"/>
</dbReference>
<evidence type="ECO:0000256" key="11">
    <source>
        <dbReference type="ARBA" id="ARBA00022801"/>
    </source>
</evidence>
<evidence type="ECO:0000313" key="22">
    <source>
        <dbReference type="EMBL" id="ARE59261.1"/>
    </source>
</evidence>
<evidence type="ECO:0000256" key="14">
    <source>
        <dbReference type="ARBA" id="ARBA00022989"/>
    </source>
</evidence>
<evidence type="ECO:0000256" key="15">
    <source>
        <dbReference type="ARBA" id="ARBA00023136"/>
    </source>
</evidence>
<keyword evidence="10 22" id="KW-0418">Kinase</keyword>
<organism evidence="22">
    <name type="scientific">Locusta migratoria</name>
    <name type="common">Migratory locust</name>
    <dbReference type="NCBI Taxonomy" id="7004"/>
    <lineage>
        <taxon>Eukaryota</taxon>
        <taxon>Metazoa</taxon>
        <taxon>Ecdysozoa</taxon>
        <taxon>Arthropoda</taxon>
        <taxon>Hexapoda</taxon>
        <taxon>Insecta</taxon>
        <taxon>Pterygota</taxon>
        <taxon>Neoptera</taxon>
        <taxon>Polyneoptera</taxon>
        <taxon>Orthoptera</taxon>
        <taxon>Caelifera</taxon>
        <taxon>Acrididea</taxon>
        <taxon>Acridomorpha</taxon>
        <taxon>Acridoidea</taxon>
        <taxon>Acrididae</taxon>
        <taxon>Oedipodinae</taxon>
        <taxon>Locusta</taxon>
    </lineage>
</organism>
<dbReference type="FunFam" id="3.30.200.20:FF:000077">
    <property type="entry name" value="Putative Serine/threonine-protein kinase/endoribonuclease IRE1"/>
    <property type="match status" value="1"/>
</dbReference>
<dbReference type="PANTHER" id="PTHR13954">
    <property type="entry name" value="IRE1-RELATED"/>
    <property type="match status" value="1"/>
</dbReference>
<dbReference type="EC" id="2.7.11.1" evidence="3"/>
<dbReference type="GO" id="GO:0036498">
    <property type="term" value="P:IRE1-mediated unfolded protein response"/>
    <property type="evidence" value="ECO:0007669"/>
    <property type="project" value="TreeGrafter"/>
</dbReference>
<dbReference type="InterPro" id="IPR018391">
    <property type="entry name" value="PQQ_b-propeller_rpt"/>
</dbReference>
<keyword evidence="13" id="KW-0067">ATP-binding</keyword>
<dbReference type="SUPFAM" id="SSF56112">
    <property type="entry name" value="Protein kinase-like (PK-like)"/>
    <property type="match status" value="1"/>
</dbReference>
<dbReference type="PROSITE" id="PS51392">
    <property type="entry name" value="KEN"/>
    <property type="match status" value="1"/>
</dbReference>
<evidence type="ECO:0000256" key="18">
    <source>
        <dbReference type="ARBA" id="ARBA00048679"/>
    </source>
</evidence>
<evidence type="ECO:0000256" key="9">
    <source>
        <dbReference type="ARBA" id="ARBA00022741"/>
    </source>
</evidence>
<dbReference type="SMART" id="SM00564">
    <property type="entry name" value="PQQ"/>
    <property type="match status" value="5"/>
</dbReference>
<name>A0A1V0QBD0_LOCMI</name>
<dbReference type="SMART" id="SM00220">
    <property type="entry name" value="S_TKc"/>
    <property type="match status" value="1"/>
</dbReference>
<evidence type="ECO:0000256" key="2">
    <source>
        <dbReference type="ARBA" id="ARBA00004115"/>
    </source>
</evidence>
<keyword evidence="9" id="KW-0547">Nucleotide-binding</keyword>
<feature type="domain" description="KEN" evidence="21">
    <location>
        <begin position="838"/>
        <end position="966"/>
    </location>
</feature>
<dbReference type="FunFam" id="1.20.1440.180:FF:000001">
    <property type="entry name" value="Serine/threonine-protein kinase/endoribonuclease IRE1"/>
    <property type="match status" value="1"/>
</dbReference>
<keyword evidence="7" id="KW-0812">Transmembrane</keyword>
<dbReference type="GO" id="GO:0070059">
    <property type="term" value="P:intrinsic apoptotic signaling pathway in response to endoplasmic reticulum stress"/>
    <property type="evidence" value="ECO:0007669"/>
    <property type="project" value="TreeGrafter"/>
</dbReference>
<accession>A0A1V0QBD0</accession>
<keyword evidence="4" id="KW-0723">Serine/threonine-protein kinase</keyword>
<dbReference type="InterPro" id="IPR011047">
    <property type="entry name" value="Quinoprotein_ADH-like_sf"/>
</dbReference>
<feature type="signal peptide" evidence="19">
    <location>
        <begin position="1"/>
        <end position="30"/>
    </location>
</feature>
<dbReference type="InterPro" id="IPR015943">
    <property type="entry name" value="WD40/YVTN_repeat-like_dom_sf"/>
</dbReference>
<dbReference type="InterPro" id="IPR045133">
    <property type="entry name" value="IRE1/2-like"/>
</dbReference>
<evidence type="ECO:0000256" key="10">
    <source>
        <dbReference type="ARBA" id="ARBA00022777"/>
    </source>
</evidence>
<evidence type="ECO:0000256" key="19">
    <source>
        <dbReference type="SAM" id="SignalP"/>
    </source>
</evidence>
<dbReference type="CDD" id="cd09769">
    <property type="entry name" value="Luminal_IRE1"/>
    <property type="match status" value="1"/>
</dbReference>
<dbReference type="Pfam" id="PF00069">
    <property type="entry name" value="Pkinase"/>
    <property type="match status" value="1"/>
</dbReference>
<dbReference type="GO" id="GO:0005524">
    <property type="term" value="F:ATP binding"/>
    <property type="evidence" value="ECO:0007669"/>
    <property type="project" value="UniProtKB-KW"/>
</dbReference>
<comment type="cofactor">
    <cofactor evidence="1">
        <name>Mg(2+)</name>
        <dbReference type="ChEBI" id="CHEBI:18420"/>
    </cofactor>
</comment>
<keyword evidence="15" id="KW-0472">Membrane</keyword>
<dbReference type="Gene3D" id="3.30.200.20">
    <property type="entry name" value="Phosphorylase Kinase, domain 1"/>
    <property type="match status" value="1"/>
</dbReference>
<dbReference type="SMART" id="SM00580">
    <property type="entry name" value="PUG"/>
    <property type="match status" value="1"/>
</dbReference>
<dbReference type="InterPro" id="IPR011009">
    <property type="entry name" value="Kinase-like_dom_sf"/>
</dbReference>
<comment type="subcellular location">
    <subcellularLocation>
        <location evidence="2">Endoplasmic reticulum membrane</location>
        <topology evidence="2">Single-pass type I membrane protein</topology>
    </subcellularLocation>
</comment>
<dbReference type="GO" id="GO:0010468">
    <property type="term" value="P:regulation of gene expression"/>
    <property type="evidence" value="ECO:0007669"/>
    <property type="project" value="UniProtKB-ARBA"/>
</dbReference>
<proteinExistence type="evidence at transcript level"/>
<reference evidence="22" key="1">
    <citation type="journal article" date="2017" name="J. Biol. Chem.">
        <title>Juvenile Hormone Differentially Regulates Two Grp78 Genes Encoding Protein Chaperones Required for Insect Fat Body Cell Homeostasis and Vitellogenesis.</title>
        <authorList>
            <person name="Luo M."/>
            <person name="Li D."/>
            <person name="Wang Z."/>
            <person name="Guo W."/>
            <person name="Kang L."/>
            <person name="Zhou S."/>
        </authorList>
    </citation>
    <scope>NUCLEOTIDE SEQUENCE</scope>
</reference>
<evidence type="ECO:0000256" key="8">
    <source>
        <dbReference type="ARBA" id="ARBA00022729"/>
    </source>
</evidence>
<dbReference type="PROSITE" id="PS00108">
    <property type="entry name" value="PROTEIN_KINASE_ST"/>
    <property type="match status" value="1"/>
</dbReference>
<evidence type="ECO:0000256" key="3">
    <source>
        <dbReference type="ARBA" id="ARBA00012513"/>
    </source>
</evidence>
<sequence>MILVQENKRHVRTITIVSHALLLTVLSVRADENIYTKITNTDLIKEADDSLLLLSTLDGSFIGISQRTGVVKWQIKDVKAKLCCIHFENSDAVLKKSEMIFKDLTKNGLYHMLRDAIKRAFSPMYLPDPKDGSLYVLSESDQDALKKLPFTIPQLVASSPCRSSDGILYTGKKVDTWFSVDPRTGEKQEVLSYDKVDKTCPISNSESVLIGRTEYNIMMLDSKSKGRSWNVTFFDYSANLMEAETRNDYPYVHFVASSSGRALSIDRHLGSPLWQHDYGSPVIAMYILEESGLVAVPFTSIAEETLDHLVLQFERDPTSISSLKLYPTLYVGEHLHGMYALPSLVDQSTATIAHLGLPLLEGPSLDTEEATSDANIPKAKTLQADVTFQSLPRVTVGHHKVPEYSETVMRITGRTDISAIDTYHIVAHNKSNVTVTFEGSDPSTEAAKRQNNSHLPFISIGIQTAKLDEFKEKLEELYDKLYTGRSSFILSQEFPLLSYSIAKSWLRQQENLGLKLTVILLVASVVILIYLRVQDREYLRSSQGSNISNVSSNDSYSHIVTAEAEDVGAGNIRVGKIIFNREEILGKGCEGTFVYKGEFDCRAVAVKRILPECFTVADREVALLRESDAHPNVVRYFCTEQDRLFRYIALELCAATLQDYVEGRFHIGRISPQDILHQAVAGLQHLHSLNIVHRDIKPHNVLLSMPDGKGEVRAMISDFGLCKKLKIGRTSFSRQSGVTGTEGWIAPEMMNGCVRATCAVDIFSLGCVFYYVLTDGKHPFGDELRRQSNIVTGEYRLAELEGENNALQHNLISAMITADPGSRPSAVAVRNHPVFWNGARTLAFFQDVSDHVEKDDYSSPVLRALEHCSLNVVRSDWRAHISEDVAQDLRKFRSYTGSSVRDLLRALRNKKNHYRELSSEVQKSLGAIPDKFVSYWTHRFPLLLLHTWLAMQCVKSEPIFCQYYQQDYTFCNSLTMDTTGNVESNTLKNIDFSDEVYSGVVLNEGASVVSNVDSFNFKRKVYTNLQTPRKKQENGRFLRKIENRSPSSVDYNWRQNSNVVADSTNVLSNNISSEINSSVLLDIQSVKKPVGEDFGGNTLDHAETVVHSKHIKNRLVKDLQTDSKSSEFSDVQNVRQEKSYLNGVVQNRRQEKSDVNGVRVKSKKKHKPVEVPLVWTLSLSSPDT</sequence>
<evidence type="ECO:0000256" key="6">
    <source>
        <dbReference type="ARBA" id="ARBA00022679"/>
    </source>
</evidence>
<keyword evidence="8 19" id="KW-0732">Signal</keyword>
<dbReference type="Gene3D" id="2.130.10.10">
    <property type="entry name" value="YVTN repeat-like/Quinoprotein amine dehydrogenase"/>
    <property type="match status" value="1"/>
</dbReference>